<dbReference type="InterPro" id="IPR012677">
    <property type="entry name" value="Nucleotide-bd_a/b_plait_sf"/>
</dbReference>
<organism evidence="5">
    <name type="scientific">Anopheles sinensis</name>
    <name type="common">Mosquito</name>
    <dbReference type="NCBI Taxonomy" id="74873"/>
    <lineage>
        <taxon>Eukaryota</taxon>
        <taxon>Metazoa</taxon>
        <taxon>Ecdysozoa</taxon>
        <taxon>Arthropoda</taxon>
        <taxon>Hexapoda</taxon>
        <taxon>Insecta</taxon>
        <taxon>Pterygota</taxon>
        <taxon>Neoptera</taxon>
        <taxon>Endopterygota</taxon>
        <taxon>Diptera</taxon>
        <taxon>Nematocera</taxon>
        <taxon>Culicoidea</taxon>
        <taxon>Culicidae</taxon>
        <taxon>Anophelinae</taxon>
        <taxon>Anopheles</taxon>
    </lineage>
</organism>
<evidence type="ECO:0000313" key="5">
    <source>
        <dbReference type="EMBL" id="KFB41155.1"/>
    </source>
</evidence>
<dbReference type="Pfam" id="PF00076">
    <property type="entry name" value="RRM_1"/>
    <property type="match status" value="2"/>
</dbReference>
<dbReference type="PANTHER" id="PTHR23189">
    <property type="entry name" value="RNA RECOGNITION MOTIF-CONTAINING"/>
    <property type="match status" value="1"/>
</dbReference>
<feature type="region of interest" description="Disordered" evidence="3">
    <location>
        <begin position="319"/>
        <end position="380"/>
    </location>
</feature>
<dbReference type="InterPro" id="IPR000504">
    <property type="entry name" value="RRM_dom"/>
</dbReference>
<dbReference type="EMBL" id="KE525072">
    <property type="protein sequence ID" value="KFB41155.1"/>
    <property type="molecule type" value="Genomic_DNA"/>
</dbReference>
<feature type="region of interest" description="Disordered" evidence="3">
    <location>
        <begin position="15"/>
        <end position="149"/>
    </location>
</feature>
<feature type="compositionally biased region" description="Basic and acidic residues" evidence="3">
    <location>
        <begin position="352"/>
        <end position="364"/>
    </location>
</feature>
<dbReference type="PROSITE" id="PS50102">
    <property type="entry name" value="RRM"/>
    <property type="match status" value="2"/>
</dbReference>
<feature type="domain" description="RRM" evidence="4">
    <location>
        <begin position="248"/>
        <end position="328"/>
    </location>
</feature>
<accession>A0A084VT61</accession>
<dbReference type="OMA" id="CAVPKKG"/>
<protein>
    <submittedName>
        <fullName evidence="5">AGAP003171-PA-like protein</fullName>
    </submittedName>
</protein>
<feature type="compositionally biased region" description="Basic and acidic residues" evidence="3">
    <location>
        <begin position="26"/>
        <end position="36"/>
    </location>
</feature>
<evidence type="ECO:0000256" key="1">
    <source>
        <dbReference type="ARBA" id="ARBA00022884"/>
    </source>
</evidence>
<dbReference type="AlphaFoldDB" id="A0A084VT61"/>
<keyword evidence="7" id="KW-1185">Reference proteome</keyword>
<evidence type="ECO:0000256" key="3">
    <source>
        <dbReference type="SAM" id="MobiDB-lite"/>
    </source>
</evidence>
<feature type="compositionally biased region" description="Basic residues" evidence="3">
    <location>
        <begin position="56"/>
        <end position="69"/>
    </location>
</feature>
<dbReference type="EMBL" id="ATLV01016235">
    <property type="status" value="NOT_ANNOTATED_CDS"/>
    <property type="molecule type" value="Genomic_DNA"/>
</dbReference>
<dbReference type="Gene3D" id="3.30.70.330">
    <property type="match status" value="2"/>
</dbReference>
<feature type="compositionally biased region" description="Low complexity" evidence="3">
    <location>
        <begin position="37"/>
        <end position="47"/>
    </location>
</feature>
<reference evidence="6" key="2">
    <citation type="submission" date="2020-05" db="UniProtKB">
        <authorList>
            <consortium name="EnsemblMetazoa"/>
        </authorList>
    </citation>
    <scope>IDENTIFICATION</scope>
</reference>
<keyword evidence="1 2" id="KW-0694">RNA-binding</keyword>
<dbReference type="EnsemblMetazoa" id="ASIC008721-RA">
    <property type="protein sequence ID" value="ASIC008721-PA"/>
    <property type="gene ID" value="ASIC008721"/>
</dbReference>
<feature type="domain" description="RRM" evidence="4">
    <location>
        <begin position="155"/>
        <end position="240"/>
    </location>
</feature>
<dbReference type="VEuPathDB" id="VectorBase:ASIC008721"/>
<dbReference type="SUPFAM" id="SSF54928">
    <property type="entry name" value="RNA-binding domain, RBD"/>
    <property type="match status" value="1"/>
</dbReference>
<proteinExistence type="predicted"/>
<gene>
    <name evidence="5" type="ORF">ZHAS_00008721</name>
</gene>
<dbReference type="InterPro" id="IPR035979">
    <property type="entry name" value="RBD_domain_sf"/>
</dbReference>
<evidence type="ECO:0000259" key="4">
    <source>
        <dbReference type="PROSITE" id="PS50102"/>
    </source>
</evidence>
<reference evidence="5 7" key="1">
    <citation type="journal article" date="2014" name="BMC Genomics">
        <title>Genome sequence of Anopheles sinensis provides insight into genetics basis of mosquito competence for malaria parasites.</title>
        <authorList>
            <person name="Zhou D."/>
            <person name="Zhang D."/>
            <person name="Ding G."/>
            <person name="Shi L."/>
            <person name="Hou Q."/>
            <person name="Ye Y."/>
            <person name="Xu Y."/>
            <person name="Zhou H."/>
            <person name="Xiong C."/>
            <person name="Li S."/>
            <person name="Yu J."/>
            <person name="Hong S."/>
            <person name="Yu X."/>
            <person name="Zou P."/>
            <person name="Chen C."/>
            <person name="Chang X."/>
            <person name="Wang W."/>
            <person name="Lv Y."/>
            <person name="Sun Y."/>
            <person name="Ma L."/>
            <person name="Shen B."/>
            <person name="Zhu C."/>
        </authorList>
    </citation>
    <scope>NUCLEOTIDE SEQUENCE [LARGE SCALE GENOMIC DNA]</scope>
</reference>
<dbReference type="OrthoDB" id="442677at2759"/>
<name>A0A084VT61_ANOSI</name>
<evidence type="ECO:0000256" key="2">
    <source>
        <dbReference type="PROSITE-ProRule" id="PRU00176"/>
    </source>
</evidence>
<evidence type="ECO:0000313" key="6">
    <source>
        <dbReference type="EnsemblMetazoa" id="ASIC008721-PA"/>
    </source>
</evidence>
<feature type="compositionally biased region" description="Basic residues" evidence="3">
    <location>
        <begin position="321"/>
        <end position="342"/>
    </location>
</feature>
<evidence type="ECO:0000313" key="7">
    <source>
        <dbReference type="Proteomes" id="UP000030765"/>
    </source>
</evidence>
<dbReference type="Proteomes" id="UP000030765">
    <property type="component" value="Unassembled WGS sequence"/>
</dbReference>
<dbReference type="VEuPathDB" id="VectorBase:ASIS016765"/>
<sequence length="393" mass="43710">MKTKPEEINAVADGGVAKASKAIKKEKKEKQVKKESVVLAAANSVAADTNETQAPPKKHKKKDAKRLAKLAKGGNVQNGVKKEETNGRMNKPSDTAKTGQEPSAKKEKSKKPKALPDGVKIEDPESESDQEDSAKQAETEVEEKEGKKVKKGPEYTLFVGNLPTTTNERKVRSLFQKYGRILSVRIRTNTGDFVNRKMLKKVTAINSYVRFANKEIMTKACEMDGQMVEQNRIRVTPHDVKPLGPATSTIFVGNLRAGTTDTELYDLFSAVGEIEYVRQIPNRFVAFVCFKKGVSIKKAFKLDLMLNGRPLRVQQVDPKKTNVKRNKKGHLVKKNRLPNKKKGTGEGSTPAKDFHGKVVNESDKKKKKKSVSKTEKAKRTIAEKLKAAMKVRK</sequence>
<dbReference type="STRING" id="74873.A0A084VT61"/>
<dbReference type="SMART" id="SM00360">
    <property type="entry name" value="RRM"/>
    <property type="match status" value="2"/>
</dbReference>
<dbReference type="GO" id="GO:0003723">
    <property type="term" value="F:RNA binding"/>
    <property type="evidence" value="ECO:0007669"/>
    <property type="project" value="UniProtKB-UniRule"/>
</dbReference>